<protein>
    <recommendedName>
        <fullName evidence="2">DUF305 domain-containing protein</fullName>
    </recommendedName>
</protein>
<keyword evidence="1" id="KW-0732">Signal</keyword>
<dbReference type="PANTHER" id="PTHR36933:SF1">
    <property type="entry name" value="SLL0788 PROTEIN"/>
    <property type="match status" value="1"/>
</dbReference>
<name>A0A919R439_9ACTN</name>
<feature type="chain" id="PRO_5038711678" description="DUF305 domain-containing protein" evidence="1">
    <location>
        <begin position="23"/>
        <end position="192"/>
    </location>
</feature>
<feature type="signal peptide" evidence="1">
    <location>
        <begin position="1"/>
        <end position="22"/>
    </location>
</feature>
<dbReference type="EMBL" id="BOOU01000058">
    <property type="protein sequence ID" value="GII79341.1"/>
    <property type="molecule type" value="Genomic_DNA"/>
</dbReference>
<dbReference type="Proteomes" id="UP000655287">
    <property type="component" value="Unassembled WGS sequence"/>
</dbReference>
<organism evidence="3 4">
    <name type="scientific">Sphaerisporangium rufum</name>
    <dbReference type="NCBI Taxonomy" id="1381558"/>
    <lineage>
        <taxon>Bacteria</taxon>
        <taxon>Bacillati</taxon>
        <taxon>Actinomycetota</taxon>
        <taxon>Actinomycetes</taxon>
        <taxon>Streptosporangiales</taxon>
        <taxon>Streptosporangiaceae</taxon>
        <taxon>Sphaerisporangium</taxon>
    </lineage>
</organism>
<evidence type="ECO:0000313" key="3">
    <source>
        <dbReference type="EMBL" id="GII79341.1"/>
    </source>
</evidence>
<dbReference type="InterPro" id="IPR005183">
    <property type="entry name" value="DUF305_CopM-like"/>
</dbReference>
<evidence type="ECO:0000259" key="2">
    <source>
        <dbReference type="Pfam" id="PF03713"/>
    </source>
</evidence>
<reference evidence="3" key="1">
    <citation type="submission" date="2021-01" db="EMBL/GenBank/DDBJ databases">
        <title>Whole genome shotgun sequence of Sphaerisporangium rufum NBRC 109079.</title>
        <authorList>
            <person name="Komaki H."/>
            <person name="Tamura T."/>
        </authorList>
    </citation>
    <scope>NUCLEOTIDE SEQUENCE</scope>
    <source>
        <strain evidence="3">NBRC 109079</strain>
    </source>
</reference>
<comment type="caution">
    <text evidence="3">The sequence shown here is derived from an EMBL/GenBank/DDBJ whole genome shotgun (WGS) entry which is preliminary data.</text>
</comment>
<dbReference type="RefSeq" id="WP_203989273.1">
    <property type="nucleotide sequence ID" value="NZ_BOOU01000058.1"/>
</dbReference>
<dbReference type="PANTHER" id="PTHR36933">
    <property type="entry name" value="SLL0788 PROTEIN"/>
    <property type="match status" value="1"/>
</dbReference>
<keyword evidence="4" id="KW-1185">Reference proteome</keyword>
<gene>
    <name evidence="3" type="ORF">Sru01_43230</name>
</gene>
<dbReference type="InterPro" id="IPR012347">
    <property type="entry name" value="Ferritin-like"/>
</dbReference>
<accession>A0A919R439</accession>
<dbReference type="Gene3D" id="1.20.1260.10">
    <property type="match status" value="1"/>
</dbReference>
<proteinExistence type="predicted"/>
<dbReference type="Pfam" id="PF03713">
    <property type="entry name" value="DUF305"/>
    <property type="match status" value="1"/>
</dbReference>
<evidence type="ECO:0000256" key="1">
    <source>
        <dbReference type="SAM" id="SignalP"/>
    </source>
</evidence>
<sequence length="192" mass="20550">MRGAVAASVAGIVLLPAALGLAGCAAASAPRVAPVAATADDLPYNLTDVLFTREMILHYQQAVILAELVPGRGGSAYVREVAGRITRDERPKIDALAGTLRAWSFQVPDLKEPPKHNMDGMLSPAQLLMLRKRSGAEFDRLWLTTLARHYTYGVRLADKARAEGKDRATVARAGAAGTAQRALVTEIVRHLS</sequence>
<feature type="domain" description="DUF305" evidence="2">
    <location>
        <begin position="48"/>
        <end position="183"/>
    </location>
</feature>
<dbReference type="AlphaFoldDB" id="A0A919R439"/>
<evidence type="ECO:0000313" key="4">
    <source>
        <dbReference type="Proteomes" id="UP000655287"/>
    </source>
</evidence>
<dbReference type="PROSITE" id="PS51257">
    <property type="entry name" value="PROKAR_LIPOPROTEIN"/>
    <property type="match status" value="1"/>
</dbReference>